<accession>A0A084JED7</accession>
<dbReference type="InterPro" id="IPR009057">
    <property type="entry name" value="Homeodomain-like_sf"/>
</dbReference>
<proteinExistence type="predicted"/>
<feature type="domain" description="HTH tetR-type" evidence="3">
    <location>
        <begin position="9"/>
        <end position="69"/>
    </location>
</feature>
<dbReference type="AlphaFoldDB" id="A0A084JED7"/>
<dbReference type="RefSeq" id="WP_035131202.1">
    <property type="nucleotide sequence ID" value="NZ_JPMD01000013.1"/>
</dbReference>
<sequence>MTKSAIERKEMIVSFISSANKLIDEEGIENVTARKIAHATGYNVATAYKYFKNLNHILFFACMKYYNLYIQDLPNYISEDNSSLENYLGIWKCFSIHAFNNPKIFKSIFLDQGHLSVTDTMKEYYEIFPNELKSLPTSLSTMLDKDYINERDLALLEVCIKDGYINQEDVKELSENIIIFFEGLLMKVTNHVDGYSKKRALEIILKFIYNTLHYYNLKSSNVLSPFLTL</sequence>
<keyword evidence="1 2" id="KW-0238">DNA-binding</keyword>
<dbReference type="STRING" id="318464.IO99_05750"/>
<organism evidence="4 5">
    <name type="scientific">Clostridium sulfidigenes</name>
    <dbReference type="NCBI Taxonomy" id="318464"/>
    <lineage>
        <taxon>Bacteria</taxon>
        <taxon>Bacillati</taxon>
        <taxon>Bacillota</taxon>
        <taxon>Clostridia</taxon>
        <taxon>Eubacteriales</taxon>
        <taxon>Clostridiaceae</taxon>
        <taxon>Clostridium</taxon>
    </lineage>
</organism>
<name>A0A084JED7_9CLOT</name>
<evidence type="ECO:0000259" key="3">
    <source>
        <dbReference type="PROSITE" id="PS50977"/>
    </source>
</evidence>
<dbReference type="SUPFAM" id="SSF46689">
    <property type="entry name" value="Homeodomain-like"/>
    <property type="match status" value="1"/>
</dbReference>
<dbReference type="Gene3D" id="1.10.357.10">
    <property type="entry name" value="Tetracycline Repressor, domain 2"/>
    <property type="match status" value="1"/>
</dbReference>
<dbReference type="GO" id="GO:0003677">
    <property type="term" value="F:DNA binding"/>
    <property type="evidence" value="ECO:0007669"/>
    <property type="project" value="UniProtKB-UniRule"/>
</dbReference>
<dbReference type="PROSITE" id="PS50977">
    <property type="entry name" value="HTH_TETR_2"/>
    <property type="match status" value="1"/>
</dbReference>
<protein>
    <recommendedName>
        <fullName evidence="3">HTH tetR-type domain-containing protein</fullName>
    </recommendedName>
</protein>
<keyword evidence="5" id="KW-1185">Reference proteome</keyword>
<evidence type="ECO:0000313" key="4">
    <source>
        <dbReference type="EMBL" id="KEZ87321.1"/>
    </source>
</evidence>
<feature type="DNA-binding region" description="H-T-H motif" evidence="2">
    <location>
        <begin position="32"/>
        <end position="51"/>
    </location>
</feature>
<evidence type="ECO:0000256" key="1">
    <source>
        <dbReference type="ARBA" id="ARBA00023125"/>
    </source>
</evidence>
<reference evidence="4 5" key="1">
    <citation type="submission" date="2014-07" db="EMBL/GenBank/DDBJ databases">
        <title>Draft genome of Clostridium sulfidigenes 113A isolated from sediments associated with methane hydrate from Krishna Godavari basin.</title>
        <authorList>
            <person name="Honkalas V.S."/>
            <person name="Dabir A.P."/>
            <person name="Arora P."/>
            <person name="Dhakephalkar P.K."/>
        </authorList>
    </citation>
    <scope>NUCLEOTIDE SEQUENCE [LARGE SCALE GENOMIC DNA]</scope>
    <source>
        <strain evidence="4 5">113A</strain>
    </source>
</reference>
<dbReference type="InterPro" id="IPR001647">
    <property type="entry name" value="HTH_TetR"/>
</dbReference>
<dbReference type="Proteomes" id="UP000028542">
    <property type="component" value="Unassembled WGS sequence"/>
</dbReference>
<comment type="caution">
    <text evidence="4">The sequence shown here is derived from an EMBL/GenBank/DDBJ whole genome shotgun (WGS) entry which is preliminary data.</text>
</comment>
<evidence type="ECO:0000313" key="5">
    <source>
        <dbReference type="Proteomes" id="UP000028542"/>
    </source>
</evidence>
<dbReference type="Pfam" id="PF00440">
    <property type="entry name" value="TetR_N"/>
    <property type="match status" value="1"/>
</dbReference>
<dbReference type="EMBL" id="JPMD01000013">
    <property type="protein sequence ID" value="KEZ87321.1"/>
    <property type="molecule type" value="Genomic_DNA"/>
</dbReference>
<dbReference type="eggNOG" id="COG1309">
    <property type="taxonomic scope" value="Bacteria"/>
</dbReference>
<evidence type="ECO:0000256" key="2">
    <source>
        <dbReference type="PROSITE-ProRule" id="PRU00335"/>
    </source>
</evidence>
<gene>
    <name evidence="4" type="ORF">IO99_05750</name>
</gene>